<name>A0A914CJ78_9BILA</name>
<dbReference type="SUPFAM" id="SSF51445">
    <property type="entry name" value="(Trans)glycosidases"/>
    <property type="match status" value="1"/>
</dbReference>
<proteinExistence type="predicted"/>
<reference evidence="3" key="1">
    <citation type="submission" date="2022-11" db="UniProtKB">
        <authorList>
            <consortium name="WormBaseParasite"/>
        </authorList>
    </citation>
    <scope>IDENTIFICATION</scope>
</reference>
<evidence type="ECO:0000313" key="2">
    <source>
        <dbReference type="Proteomes" id="UP000887540"/>
    </source>
</evidence>
<protein>
    <submittedName>
        <fullName evidence="3">Uncharacterized protein</fullName>
    </submittedName>
</protein>
<dbReference type="PANTHER" id="PTHR23208">
    <property type="entry name" value="LYSOZYME PROTEIN"/>
    <property type="match status" value="1"/>
</dbReference>
<dbReference type="GO" id="GO:0007165">
    <property type="term" value="P:signal transduction"/>
    <property type="evidence" value="ECO:0007669"/>
    <property type="project" value="TreeGrafter"/>
</dbReference>
<accession>A0A914CJ78</accession>
<dbReference type="AlphaFoldDB" id="A0A914CJ78"/>
<keyword evidence="1" id="KW-0732">Signal</keyword>
<dbReference type="WBParaSite" id="ACRNAN_scaffold11408.g32069.t1">
    <property type="protein sequence ID" value="ACRNAN_scaffold11408.g32069.t1"/>
    <property type="gene ID" value="ACRNAN_scaffold11408.g32069"/>
</dbReference>
<dbReference type="InterPro" id="IPR051595">
    <property type="entry name" value="GH25_Enzymes"/>
</dbReference>
<sequence length="172" mass="19489">MKSYIATLFFLGKLIVLTNGGPVYDMTDNFTLSVEQFKCLKYQYEVFIPRVYTSDGEFDEIGWQNMLNAQSVVVIVDALIVPCVNEKQSCKNGLISGADQANAVLNRIVKESATHFFYIEIQRNHWPSNKTANQAFILDMINTIKNDVIIPEPSRNFIKIERSSSERLKGGV</sequence>
<evidence type="ECO:0000313" key="3">
    <source>
        <dbReference type="WBParaSite" id="ACRNAN_scaffold11408.g32069.t1"/>
    </source>
</evidence>
<dbReference type="PANTHER" id="PTHR23208:SF36">
    <property type="entry name" value="LYSOZYME-RELATED"/>
    <property type="match status" value="1"/>
</dbReference>
<dbReference type="Proteomes" id="UP000887540">
    <property type="component" value="Unplaced"/>
</dbReference>
<evidence type="ECO:0000256" key="1">
    <source>
        <dbReference type="SAM" id="SignalP"/>
    </source>
</evidence>
<feature type="signal peptide" evidence="1">
    <location>
        <begin position="1"/>
        <end position="20"/>
    </location>
</feature>
<dbReference type="InterPro" id="IPR017853">
    <property type="entry name" value="GH"/>
</dbReference>
<keyword evidence="2" id="KW-1185">Reference proteome</keyword>
<dbReference type="GO" id="GO:0045087">
    <property type="term" value="P:innate immune response"/>
    <property type="evidence" value="ECO:0007669"/>
    <property type="project" value="TreeGrafter"/>
</dbReference>
<feature type="chain" id="PRO_5036989015" evidence="1">
    <location>
        <begin position="21"/>
        <end position="172"/>
    </location>
</feature>
<organism evidence="2 3">
    <name type="scientific">Acrobeloides nanus</name>
    <dbReference type="NCBI Taxonomy" id="290746"/>
    <lineage>
        <taxon>Eukaryota</taxon>
        <taxon>Metazoa</taxon>
        <taxon>Ecdysozoa</taxon>
        <taxon>Nematoda</taxon>
        <taxon>Chromadorea</taxon>
        <taxon>Rhabditida</taxon>
        <taxon>Tylenchina</taxon>
        <taxon>Cephalobomorpha</taxon>
        <taxon>Cephaloboidea</taxon>
        <taxon>Cephalobidae</taxon>
        <taxon>Acrobeloides</taxon>
    </lineage>
</organism>